<dbReference type="PRINTS" id="PR01047">
    <property type="entry name" value="TRNASYNTHTHR"/>
</dbReference>
<dbReference type="InterPro" id="IPR002314">
    <property type="entry name" value="aa-tRNA-synt_IIb"/>
</dbReference>
<evidence type="ECO:0000256" key="8">
    <source>
        <dbReference type="ARBA" id="ARBA00022884"/>
    </source>
</evidence>
<protein>
    <recommendedName>
        <fullName evidence="2">threonine--tRNA ligase</fullName>
        <ecNumber evidence="2">6.1.1.3</ecNumber>
    </recommendedName>
</protein>
<comment type="catalytic activity">
    <reaction evidence="11">
        <text>tRNA(Thr) + L-threonine + ATP = L-threonyl-tRNA(Thr) + AMP + diphosphate + H(+)</text>
        <dbReference type="Rhea" id="RHEA:24624"/>
        <dbReference type="Rhea" id="RHEA-COMP:9670"/>
        <dbReference type="Rhea" id="RHEA-COMP:9704"/>
        <dbReference type="ChEBI" id="CHEBI:15378"/>
        <dbReference type="ChEBI" id="CHEBI:30616"/>
        <dbReference type="ChEBI" id="CHEBI:33019"/>
        <dbReference type="ChEBI" id="CHEBI:57926"/>
        <dbReference type="ChEBI" id="CHEBI:78442"/>
        <dbReference type="ChEBI" id="CHEBI:78534"/>
        <dbReference type="ChEBI" id="CHEBI:456215"/>
        <dbReference type="EC" id="6.1.1.3"/>
    </reaction>
</comment>
<dbReference type="Gene3D" id="3.30.930.10">
    <property type="entry name" value="Bira Bifunctional Protein, Domain 2"/>
    <property type="match status" value="2"/>
</dbReference>
<sequence>MIEQPSLEGLRATAAALFAHAILDLFPKAKLIRLGVHPSGFYCDSDFPFPIDDQLLRALEERMRTLALEAKEVRTLEMTPANAAELFNHRQQHLLAKKLGQMKGPLVTMVEIAGLIFPLQEPCTSNTSFVRAIKLFDVKDVQVDCLPKKEKALRIIGAAYSTKEELKKFIANWRAAKKDDPLILGEKLDLFTSVDSLCFLLPHGVAIRDKLITWWKEESREVGYQAISSPLSFGEKEDTLPTSMLPAHALLFQSRPRSYQELPLRYAETNCLLSTEPNRHLHPFHLHSYTAVDTHTFLTEEQLQDEIETAVAFFTKLLTKMDLPFKTYLALPNKKRLKKNELWERGVSVFEDACRKAATVFQRDDRIAHRFFGPTLYFSFVDALGDEWPGPYLSLDLHHPLLLNLKYEDAKGLQKNPCLLASSAFGPIERLILLLIQHNKEKVYLRRCGDRKKKMVAPKEFVDTLLEEICSRNCNKEIH</sequence>
<evidence type="ECO:0000256" key="10">
    <source>
        <dbReference type="ARBA" id="ARBA00023146"/>
    </source>
</evidence>
<dbReference type="Pfam" id="PF00587">
    <property type="entry name" value="tRNA-synt_2b"/>
    <property type="match status" value="1"/>
</dbReference>
<evidence type="ECO:0000256" key="5">
    <source>
        <dbReference type="ARBA" id="ARBA00022598"/>
    </source>
</evidence>
<dbReference type="InterPro" id="IPR018163">
    <property type="entry name" value="Thr/Ala-tRNA-synth_IIc_edit"/>
</dbReference>
<dbReference type="InterPro" id="IPR002320">
    <property type="entry name" value="Thr-tRNA-ligase_IIa"/>
</dbReference>
<keyword evidence="8" id="KW-0694">RNA-binding</keyword>
<dbReference type="PANTHER" id="PTHR11451">
    <property type="entry name" value="THREONINE-TRNA LIGASE"/>
    <property type="match status" value="1"/>
</dbReference>
<comment type="similarity">
    <text evidence="1">Belongs to the class-II aminoacyl-tRNA synthetase family.</text>
</comment>
<evidence type="ECO:0000313" key="13">
    <source>
        <dbReference type="EMBL" id="MBN4066605.1"/>
    </source>
</evidence>
<evidence type="ECO:0000256" key="6">
    <source>
        <dbReference type="ARBA" id="ARBA00022741"/>
    </source>
</evidence>
<evidence type="ECO:0000256" key="3">
    <source>
        <dbReference type="ARBA" id="ARBA00022490"/>
    </source>
</evidence>
<organism evidence="13 14">
    <name type="scientific">Simkania negevensis</name>
    <dbReference type="NCBI Taxonomy" id="83561"/>
    <lineage>
        <taxon>Bacteria</taxon>
        <taxon>Pseudomonadati</taxon>
        <taxon>Chlamydiota</taxon>
        <taxon>Chlamydiia</taxon>
        <taxon>Parachlamydiales</taxon>
        <taxon>Simkaniaceae</taxon>
        <taxon>Simkania</taxon>
    </lineage>
</organism>
<feature type="domain" description="Aminoacyl-transfer RNA synthetases class-II family profile" evidence="12">
    <location>
        <begin position="261"/>
        <end position="458"/>
    </location>
</feature>
<keyword evidence="9" id="KW-0648">Protein biosynthesis</keyword>
<proteinExistence type="inferred from homology"/>
<dbReference type="EMBL" id="JAFITR010000010">
    <property type="protein sequence ID" value="MBN4066605.1"/>
    <property type="molecule type" value="Genomic_DNA"/>
</dbReference>
<evidence type="ECO:0000313" key="14">
    <source>
        <dbReference type="Proteomes" id="UP000722121"/>
    </source>
</evidence>
<evidence type="ECO:0000256" key="7">
    <source>
        <dbReference type="ARBA" id="ARBA00022840"/>
    </source>
</evidence>
<dbReference type="Gene3D" id="3.30.980.10">
    <property type="entry name" value="Threonyl-trna Synthetase, Chain A, domain 2"/>
    <property type="match status" value="1"/>
</dbReference>
<dbReference type="SUPFAM" id="SSF55186">
    <property type="entry name" value="ThrRS/AlaRS common domain"/>
    <property type="match status" value="1"/>
</dbReference>
<reference evidence="13 14" key="1">
    <citation type="submission" date="2021-02" db="EMBL/GenBank/DDBJ databases">
        <title>Activity-based single-cell genomes from oceanic crustal fluid captures similar information to metagenomic and metatranscriptomic surveys with orders of magnitude less sampling.</title>
        <authorList>
            <person name="D'Angelo T.S."/>
            <person name="Orcutt B.N."/>
        </authorList>
    </citation>
    <scope>NUCLEOTIDE SEQUENCE [LARGE SCALE GENOMIC DNA]</scope>
    <source>
        <strain evidence="13">AH-315-G07</strain>
    </source>
</reference>
<accession>A0ABS3AQN4</accession>
<gene>
    <name evidence="13" type="ORF">JYU14_00795</name>
</gene>
<dbReference type="EC" id="6.1.1.3" evidence="2"/>
<dbReference type="PANTHER" id="PTHR11451:SF44">
    <property type="entry name" value="THREONINE--TRNA LIGASE, CHLOROPLASTIC_MITOCHONDRIAL 2"/>
    <property type="match status" value="1"/>
</dbReference>
<evidence type="ECO:0000256" key="9">
    <source>
        <dbReference type="ARBA" id="ARBA00022917"/>
    </source>
</evidence>
<evidence type="ECO:0000256" key="11">
    <source>
        <dbReference type="ARBA" id="ARBA00049515"/>
    </source>
</evidence>
<keyword evidence="4" id="KW-0820">tRNA-binding</keyword>
<evidence type="ECO:0000256" key="2">
    <source>
        <dbReference type="ARBA" id="ARBA00013163"/>
    </source>
</evidence>
<dbReference type="InterPro" id="IPR006195">
    <property type="entry name" value="aa-tRNA-synth_II"/>
</dbReference>
<name>A0ABS3AQN4_9BACT</name>
<evidence type="ECO:0000256" key="1">
    <source>
        <dbReference type="ARBA" id="ARBA00008226"/>
    </source>
</evidence>
<dbReference type="Proteomes" id="UP000722121">
    <property type="component" value="Unassembled WGS sequence"/>
</dbReference>
<keyword evidence="6" id="KW-0547">Nucleotide-binding</keyword>
<keyword evidence="14" id="KW-1185">Reference proteome</keyword>
<keyword evidence="5" id="KW-0436">Ligase</keyword>
<keyword evidence="7" id="KW-0067">ATP-binding</keyword>
<comment type="caution">
    <text evidence="13">The sequence shown here is derived from an EMBL/GenBank/DDBJ whole genome shotgun (WGS) entry which is preliminary data.</text>
</comment>
<evidence type="ECO:0000256" key="4">
    <source>
        <dbReference type="ARBA" id="ARBA00022555"/>
    </source>
</evidence>
<dbReference type="SUPFAM" id="SSF55681">
    <property type="entry name" value="Class II aaRS and biotin synthetases"/>
    <property type="match status" value="1"/>
</dbReference>
<evidence type="ECO:0000259" key="12">
    <source>
        <dbReference type="PROSITE" id="PS50862"/>
    </source>
</evidence>
<dbReference type="PROSITE" id="PS50862">
    <property type="entry name" value="AA_TRNA_LIGASE_II"/>
    <property type="match status" value="1"/>
</dbReference>
<keyword evidence="10" id="KW-0030">Aminoacyl-tRNA synthetase</keyword>
<keyword evidence="3" id="KW-0963">Cytoplasm</keyword>
<dbReference type="InterPro" id="IPR045864">
    <property type="entry name" value="aa-tRNA-synth_II/BPL/LPL"/>
</dbReference>